<sequence>MLLARCGFTARLSWCTYGHVKLAIVTSSETRKDSLRLLSMEKKESLTGDESPPMTSNVTIRVDEPESDEKGNGHVSSLHVFYRLLEVICCD</sequence>
<dbReference type="KEGG" id="nai:NECAME_06925"/>
<reference evidence="2" key="1">
    <citation type="journal article" date="2014" name="Nat. Genet.">
        <title>Genome of the human hookworm Necator americanus.</title>
        <authorList>
            <person name="Tang Y.T."/>
            <person name="Gao X."/>
            <person name="Rosa B.A."/>
            <person name="Abubucker S."/>
            <person name="Hallsworth-Pepin K."/>
            <person name="Martin J."/>
            <person name="Tyagi R."/>
            <person name="Heizer E."/>
            <person name="Zhang X."/>
            <person name="Bhonagiri-Palsikar V."/>
            <person name="Minx P."/>
            <person name="Warren W.C."/>
            <person name="Wang Q."/>
            <person name="Zhan B."/>
            <person name="Hotez P.J."/>
            <person name="Sternberg P.W."/>
            <person name="Dougall A."/>
            <person name="Gaze S.T."/>
            <person name="Mulvenna J."/>
            <person name="Sotillo J."/>
            <person name="Ranganathan S."/>
            <person name="Rabelo E.M."/>
            <person name="Wilson R.K."/>
            <person name="Felgner P.L."/>
            <person name="Bethony J."/>
            <person name="Hawdon J.M."/>
            <person name="Gasser R.B."/>
            <person name="Loukas A."/>
            <person name="Mitreva M."/>
        </authorList>
    </citation>
    <scope>NUCLEOTIDE SEQUENCE [LARGE SCALE GENOMIC DNA]</scope>
</reference>
<gene>
    <name evidence="1" type="ORF">NECAME_06925</name>
</gene>
<dbReference type="Proteomes" id="UP000053676">
    <property type="component" value="Unassembled WGS sequence"/>
</dbReference>
<evidence type="ECO:0000313" key="2">
    <source>
        <dbReference type="Proteomes" id="UP000053676"/>
    </source>
</evidence>
<protein>
    <submittedName>
        <fullName evidence="1">Uncharacterized protein</fullName>
    </submittedName>
</protein>
<organism evidence="1 2">
    <name type="scientific">Necator americanus</name>
    <name type="common">Human hookworm</name>
    <dbReference type="NCBI Taxonomy" id="51031"/>
    <lineage>
        <taxon>Eukaryota</taxon>
        <taxon>Metazoa</taxon>
        <taxon>Ecdysozoa</taxon>
        <taxon>Nematoda</taxon>
        <taxon>Chromadorea</taxon>
        <taxon>Rhabditida</taxon>
        <taxon>Rhabditina</taxon>
        <taxon>Rhabditomorpha</taxon>
        <taxon>Strongyloidea</taxon>
        <taxon>Ancylostomatidae</taxon>
        <taxon>Bunostominae</taxon>
        <taxon>Necator</taxon>
    </lineage>
</organism>
<dbReference type="AlphaFoldDB" id="W2TTC2"/>
<dbReference type="EMBL" id="KI657965">
    <property type="protein sequence ID" value="ETN84292.1"/>
    <property type="molecule type" value="Genomic_DNA"/>
</dbReference>
<name>W2TTC2_NECAM</name>
<proteinExistence type="predicted"/>
<accession>W2TTC2</accession>
<keyword evidence="2" id="KW-1185">Reference proteome</keyword>
<evidence type="ECO:0000313" key="1">
    <source>
        <dbReference type="EMBL" id="ETN84292.1"/>
    </source>
</evidence>